<evidence type="ECO:0000313" key="2">
    <source>
        <dbReference type="EMBL" id="KAK2599306.1"/>
    </source>
</evidence>
<feature type="compositionally biased region" description="Acidic residues" evidence="1">
    <location>
        <begin position="161"/>
        <end position="170"/>
    </location>
</feature>
<gene>
    <name evidence="2" type="ORF">N8I77_011075</name>
</gene>
<organism evidence="2 3">
    <name type="scientific">Phomopsis amygdali</name>
    <name type="common">Fusicoccum amygdali</name>
    <dbReference type="NCBI Taxonomy" id="1214568"/>
    <lineage>
        <taxon>Eukaryota</taxon>
        <taxon>Fungi</taxon>
        <taxon>Dikarya</taxon>
        <taxon>Ascomycota</taxon>
        <taxon>Pezizomycotina</taxon>
        <taxon>Sordariomycetes</taxon>
        <taxon>Sordariomycetidae</taxon>
        <taxon>Diaporthales</taxon>
        <taxon>Diaporthaceae</taxon>
        <taxon>Diaporthe</taxon>
    </lineage>
</organism>
<reference evidence="2" key="1">
    <citation type="submission" date="2023-06" db="EMBL/GenBank/DDBJ databases">
        <authorList>
            <person name="Noh H."/>
        </authorList>
    </citation>
    <scope>NUCLEOTIDE SEQUENCE</scope>
    <source>
        <strain evidence="2">DUCC20226</strain>
    </source>
</reference>
<feature type="compositionally biased region" description="Acidic residues" evidence="1">
    <location>
        <begin position="230"/>
        <end position="241"/>
    </location>
</feature>
<comment type="caution">
    <text evidence="2">The sequence shown here is derived from an EMBL/GenBank/DDBJ whole genome shotgun (WGS) entry which is preliminary data.</text>
</comment>
<feature type="compositionally biased region" description="Basic and acidic residues" evidence="1">
    <location>
        <begin position="478"/>
        <end position="489"/>
    </location>
</feature>
<feature type="region of interest" description="Disordered" evidence="1">
    <location>
        <begin position="460"/>
        <end position="489"/>
    </location>
</feature>
<feature type="compositionally biased region" description="Acidic residues" evidence="1">
    <location>
        <begin position="92"/>
        <end position="117"/>
    </location>
</feature>
<dbReference type="AlphaFoldDB" id="A0AAD9S4M9"/>
<protein>
    <submittedName>
        <fullName evidence="2">Uncharacterized protein</fullName>
    </submittedName>
</protein>
<feature type="compositionally biased region" description="Polar residues" evidence="1">
    <location>
        <begin position="606"/>
        <end position="621"/>
    </location>
</feature>
<feature type="compositionally biased region" description="Polar residues" evidence="1">
    <location>
        <begin position="651"/>
        <end position="661"/>
    </location>
</feature>
<feature type="compositionally biased region" description="Polar residues" evidence="1">
    <location>
        <begin position="461"/>
        <end position="470"/>
    </location>
</feature>
<feature type="region of interest" description="Disordered" evidence="1">
    <location>
        <begin position="520"/>
        <end position="556"/>
    </location>
</feature>
<dbReference type="Proteomes" id="UP001265746">
    <property type="component" value="Unassembled WGS sequence"/>
</dbReference>
<evidence type="ECO:0000256" key="1">
    <source>
        <dbReference type="SAM" id="MobiDB-lite"/>
    </source>
</evidence>
<feature type="region of interest" description="Disordered" evidence="1">
    <location>
        <begin position="582"/>
        <end position="684"/>
    </location>
</feature>
<sequence length="744" mass="83254">MPKRRGTRLVAQQLLDDAAQDNELDYFGQFTKRVKPNNDADGKNATPRKSSKPVDDRAARVARREAAKLSHAQEIQDQAVSTRRVTTKRAEEEESGDEGNDAAEEEDEDDEDDEDGGQDGIDHDRITQAMNQARNRAMKPTINGIGRRRGDQPPEVVASSDEGENSDDDLFVSQTPNGEDIDAPPNAHDRSRGRPGANGKAPQKTNQRSHTDHDRPPQNDKEDTSSHTEDESEVDSPSEIESDIAEDSAFVEAPHQGETPITVKVTINSMGGIFKTLQHQAWTGVSGWTRTFEGDNDEGSHKTCETASGKALMDEIQGLNDVLGEATDHPQQSSSNDHGFRATIAYLRANSVDVQQHLASINHTVDKICSRQLLPSPPAAGERFAARAIKTRQALLRDISRRLIPMLIMTVKKACDICPSEDNRSRTILHLDCFTLQFFLRPLAWANRLHKALQRGLEQWPRNNESQNDANYPDEDGAQAKESERKARSTLESQLDALHFAFKKAEREIQDMAAQAERQELEAEAKRRDQERMLERQRAIAAAKEREKEEQRKRDEKGFQAFYECSRALRSIPDPLKQLWDQSQAAMPESSRAASTQHAAPGGSSPGQDQRTAGANRSEGGTSRKVRIQVISDSDSDDPFSDNYRPPPETPVSNRHPSSNRRPQDPSPGVGSSRRASQTSRPWSIEEEKAMIRAIRYKKNYNVVLMAQKLRRSQDDVARKAAFLKQGYREAYIQKGVEIPNWTL</sequence>
<feature type="compositionally biased region" description="Basic and acidic residues" evidence="1">
    <location>
        <begin position="209"/>
        <end position="229"/>
    </location>
</feature>
<name>A0AAD9S4M9_PHOAM</name>
<feature type="compositionally biased region" description="Basic and acidic residues" evidence="1">
    <location>
        <begin position="52"/>
        <end position="68"/>
    </location>
</feature>
<keyword evidence="3" id="KW-1185">Reference proteome</keyword>
<evidence type="ECO:0000313" key="3">
    <source>
        <dbReference type="Proteomes" id="UP001265746"/>
    </source>
</evidence>
<proteinExistence type="predicted"/>
<dbReference type="EMBL" id="JAUJFL010000007">
    <property type="protein sequence ID" value="KAK2599306.1"/>
    <property type="molecule type" value="Genomic_DNA"/>
</dbReference>
<feature type="region of interest" description="Disordered" evidence="1">
    <location>
        <begin position="30"/>
        <end position="241"/>
    </location>
</feature>
<feature type="compositionally biased region" description="Polar residues" evidence="1">
    <location>
        <begin position="73"/>
        <end position="84"/>
    </location>
</feature>
<accession>A0AAD9S4M9</accession>